<dbReference type="CDD" id="cd00207">
    <property type="entry name" value="fer2"/>
    <property type="match status" value="1"/>
</dbReference>
<dbReference type="InterPro" id="IPR001041">
    <property type="entry name" value="2Fe-2S_ferredoxin-type"/>
</dbReference>
<dbReference type="AlphaFoldDB" id="A0A6F9DZ72"/>
<dbReference type="EMBL" id="LR792683">
    <property type="protein sequence ID" value="CAB3390170.1"/>
    <property type="molecule type" value="Genomic_DNA"/>
</dbReference>
<dbReference type="InterPro" id="IPR012675">
    <property type="entry name" value="Beta-grasp_dom_sf"/>
</dbReference>
<evidence type="ECO:0000313" key="2">
    <source>
        <dbReference type="EMBL" id="CAB3390170.1"/>
    </source>
</evidence>
<proteinExistence type="predicted"/>
<feature type="domain" description="2Fe-2S ferredoxin-type" evidence="1">
    <location>
        <begin position="21"/>
        <end position="86"/>
    </location>
</feature>
<name>A0A6F9DZ72_9BACL</name>
<dbReference type="GO" id="GO:0051536">
    <property type="term" value="F:iron-sulfur cluster binding"/>
    <property type="evidence" value="ECO:0007669"/>
    <property type="project" value="InterPro"/>
</dbReference>
<dbReference type="RefSeq" id="WP_170084713.1">
    <property type="nucleotide sequence ID" value="NZ_CP047971.1"/>
</dbReference>
<dbReference type="Proteomes" id="UP000502196">
    <property type="component" value="Chromosome"/>
</dbReference>
<gene>
    <name evidence="2" type="ORF">COOX1_0274</name>
</gene>
<dbReference type="Pfam" id="PF00111">
    <property type="entry name" value="Fer2"/>
    <property type="match status" value="1"/>
</dbReference>
<reference evidence="2 3" key="1">
    <citation type="submission" date="2020-04" db="EMBL/GenBank/DDBJ databases">
        <authorList>
            <person name="Hogendoorn C."/>
        </authorList>
    </citation>
    <scope>NUCLEOTIDE SEQUENCE [LARGE SCALE GENOMIC DNA]</scope>
    <source>
        <strain evidence="2">COOX1</strain>
    </source>
</reference>
<sequence>MVKITLHSPRGTYVQEVPLQSNLVVLAGLKKFPGLRYSCGIGRCGKCASRVLTGGEHLPPPNWKEERVLGAERLAEGYRLLCQINVMADLEVEQDPVPITPAWRQVNPRV</sequence>
<organism evidence="2 3">
    <name type="scientific">Kyrpidia spormannii</name>
    <dbReference type="NCBI Taxonomy" id="2055160"/>
    <lineage>
        <taxon>Bacteria</taxon>
        <taxon>Bacillati</taxon>
        <taxon>Bacillota</taxon>
        <taxon>Bacilli</taxon>
        <taxon>Bacillales</taxon>
        <taxon>Alicyclobacillaceae</taxon>
        <taxon>Kyrpidia</taxon>
    </lineage>
</organism>
<evidence type="ECO:0000313" key="3">
    <source>
        <dbReference type="Proteomes" id="UP000502196"/>
    </source>
</evidence>
<accession>A0A6F9DZ72</accession>
<evidence type="ECO:0000259" key="1">
    <source>
        <dbReference type="Pfam" id="PF00111"/>
    </source>
</evidence>
<protein>
    <submittedName>
        <fullName evidence="2">Ferredoxin</fullName>
    </submittedName>
</protein>
<dbReference type="InterPro" id="IPR036010">
    <property type="entry name" value="2Fe-2S_ferredoxin-like_sf"/>
</dbReference>
<dbReference type="Gene3D" id="3.10.20.30">
    <property type="match status" value="1"/>
</dbReference>
<dbReference type="SUPFAM" id="SSF54292">
    <property type="entry name" value="2Fe-2S ferredoxin-like"/>
    <property type="match status" value="1"/>
</dbReference>